<dbReference type="EMBL" id="VTZN01000243">
    <property type="protein sequence ID" value="KAA1245779.1"/>
    <property type="molecule type" value="Genomic_DNA"/>
</dbReference>
<dbReference type="RefSeq" id="WP_149656258.1">
    <property type="nucleotide sequence ID" value="NZ_VTZN01000243.1"/>
</dbReference>
<reference evidence="1 2" key="1">
    <citation type="submission" date="2019-09" db="EMBL/GenBank/DDBJ databases">
        <title>Report of infection by Mycobacterium simiae a patient suffering from pulmonary tuberculosis.</title>
        <authorList>
            <person name="Mohanty P.S."/>
            <person name="Bansal A.K."/>
            <person name="Singh H."/>
            <person name="Sharma S."/>
            <person name="Patil S.A."/>
            <person name="Upadhaya P."/>
            <person name="Singh P.K."/>
            <person name="Kumar D."/>
            <person name="Kumar S."/>
            <person name="Singh R.K."/>
            <person name="Chaudhary B."/>
        </authorList>
    </citation>
    <scope>NUCLEOTIDE SEQUENCE [LARGE SCALE GENOMIC DNA]</scope>
    <source>
        <strain evidence="1 2">JAL-560-SIM</strain>
    </source>
</reference>
<name>A0A5B1BFA1_MYCSI</name>
<sequence length="91" mass="10089">MRVVFGFGALITSYFGETGHVRFSSLYKSPEFTDCAAIKYPPGNQHVSTPTFHCLVRGADRGSDFIRKADALAKQYHIVEEDGLKYLVTAS</sequence>
<keyword evidence="2" id="KW-1185">Reference proteome</keyword>
<organism evidence="1 2">
    <name type="scientific">Mycobacterium simiae</name>
    <name type="common">Mycobacterium habana</name>
    <dbReference type="NCBI Taxonomy" id="1784"/>
    <lineage>
        <taxon>Bacteria</taxon>
        <taxon>Bacillati</taxon>
        <taxon>Actinomycetota</taxon>
        <taxon>Actinomycetes</taxon>
        <taxon>Mycobacteriales</taxon>
        <taxon>Mycobacteriaceae</taxon>
        <taxon>Mycobacterium</taxon>
        <taxon>Mycobacterium simiae complex</taxon>
    </lineage>
</organism>
<protein>
    <submittedName>
        <fullName evidence="1">Uncharacterized protein</fullName>
    </submittedName>
</protein>
<proteinExistence type="predicted"/>
<gene>
    <name evidence="1" type="ORF">F0Q45_23870</name>
</gene>
<accession>A0A5B1BFA1</accession>
<evidence type="ECO:0000313" key="1">
    <source>
        <dbReference type="EMBL" id="KAA1245779.1"/>
    </source>
</evidence>
<dbReference type="Proteomes" id="UP000324701">
    <property type="component" value="Unassembled WGS sequence"/>
</dbReference>
<comment type="caution">
    <text evidence="1">The sequence shown here is derived from an EMBL/GenBank/DDBJ whole genome shotgun (WGS) entry which is preliminary data.</text>
</comment>
<dbReference type="AlphaFoldDB" id="A0A5B1BFA1"/>
<evidence type="ECO:0000313" key="2">
    <source>
        <dbReference type="Proteomes" id="UP000324701"/>
    </source>
</evidence>